<keyword evidence="4" id="KW-1185">Reference proteome</keyword>
<organism evidence="3 4">
    <name type="scientific">Spirosoma foliorum</name>
    <dbReference type="NCBI Taxonomy" id="2710596"/>
    <lineage>
        <taxon>Bacteria</taxon>
        <taxon>Pseudomonadati</taxon>
        <taxon>Bacteroidota</taxon>
        <taxon>Cytophagia</taxon>
        <taxon>Cytophagales</taxon>
        <taxon>Cytophagaceae</taxon>
        <taxon>Spirosoma</taxon>
    </lineage>
</organism>
<sequence>MKVILISNYPLDRQESMDRFAQMLSAAFRDAGIETEVWRPKVLLAAWFKSSTSGLGKWVGYLDKWLVFPWLLRWRQVGIRLSRKEVRFHICDHSNAPYLAHLPIDKTVITCHDVIAIRGALGCADAYWPTSGLGKLLQKWILTNLSRAKRIACDSQQTFDQLNEVTAGYTTNRVDWRVVHVGFNARFEVIQPEEKESLLSKAGIQPGVPFILHVGSWLPRKNRRMLIDMVHSLGSQWTGTICFAGNAVDESLMSHARSVGLQDRIWSVEEPDHATLVALYNACDSFIFPSFSEGFGWPLIEAQACGAPVIASHNQPMPEISGGAAFHLDPTKPAEFANAFLALQDKDIRQDLIRRGFENTKRFEPIHMVNTYIELHGLKRPSISPDSVTPASVNLVGVSETSSLSV</sequence>
<dbReference type="PANTHER" id="PTHR46401:SF2">
    <property type="entry name" value="GLYCOSYLTRANSFERASE WBBK-RELATED"/>
    <property type="match status" value="1"/>
</dbReference>
<dbReference type="EMBL" id="CP059732">
    <property type="protein sequence ID" value="QMW03984.1"/>
    <property type="molecule type" value="Genomic_DNA"/>
</dbReference>
<dbReference type="Gene3D" id="3.40.50.2000">
    <property type="entry name" value="Glycogen Phosphorylase B"/>
    <property type="match status" value="1"/>
</dbReference>
<dbReference type="GO" id="GO:0009103">
    <property type="term" value="P:lipopolysaccharide biosynthetic process"/>
    <property type="evidence" value="ECO:0007669"/>
    <property type="project" value="TreeGrafter"/>
</dbReference>
<dbReference type="AlphaFoldDB" id="A0A7G5GYP2"/>
<keyword evidence="1 3" id="KW-0808">Transferase</keyword>
<proteinExistence type="predicted"/>
<dbReference type="Proteomes" id="UP000515369">
    <property type="component" value="Chromosome"/>
</dbReference>
<feature type="domain" description="Glycosyl transferase family 1" evidence="2">
    <location>
        <begin position="199"/>
        <end position="356"/>
    </location>
</feature>
<evidence type="ECO:0000256" key="1">
    <source>
        <dbReference type="ARBA" id="ARBA00022679"/>
    </source>
</evidence>
<protein>
    <submittedName>
        <fullName evidence="3">Glycosyltransferase family 4 protein</fullName>
    </submittedName>
</protein>
<reference evidence="3 4" key="1">
    <citation type="submission" date="2020-07" db="EMBL/GenBank/DDBJ databases">
        <title>Spirosoma foliorum sp. nov., isolated from the leaves on the Nejang mountain Korea, Republic of.</title>
        <authorList>
            <person name="Ho H."/>
            <person name="Lee Y.-J."/>
            <person name="Nurcahyanto D.-A."/>
            <person name="Kim S.-G."/>
        </authorList>
    </citation>
    <scope>NUCLEOTIDE SEQUENCE [LARGE SCALE GENOMIC DNA]</scope>
    <source>
        <strain evidence="3 4">PL0136</strain>
    </source>
</reference>
<accession>A0A7G5GYP2</accession>
<evidence type="ECO:0000313" key="4">
    <source>
        <dbReference type="Proteomes" id="UP000515369"/>
    </source>
</evidence>
<dbReference type="InterPro" id="IPR001296">
    <property type="entry name" value="Glyco_trans_1"/>
</dbReference>
<name>A0A7G5GYP2_9BACT</name>
<dbReference type="Pfam" id="PF00534">
    <property type="entry name" value="Glycos_transf_1"/>
    <property type="match status" value="1"/>
</dbReference>
<dbReference type="RefSeq" id="WP_182461240.1">
    <property type="nucleotide sequence ID" value="NZ_CP059732.1"/>
</dbReference>
<dbReference type="CDD" id="cd03809">
    <property type="entry name" value="GT4_MtfB-like"/>
    <property type="match status" value="1"/>
</dbReference>
<dbReference type="KEGG" id="sfol:H3H32_03230"/>
<evidence type="ECO:0000259" key="2">
    <source>
        <dbReference type="Pfam" id="PF00534"/>
    </source>
</evidence>
<dbReference type="GO" id="GO:0016757">
    <property type="term" value="F:glycosyltransferase activity"/>
    <property type="evidence" value="ECO:0007669"/>
    <property type="project" value="InterPro"/>
</dbReference>
<dbReference type="PANTHER" id="PTHR46401">
    <property type="entry name" value="GLYCOSYLTRANSFERASE WBBK-RELATED"/>
    <property type="match status" value="1"/>
</dbReference>
<dbReference type="SUPFAM" id="SSF53756">
    <property type="entry name" value="UDP-Glycosyltransferase/glycogen phosphorylase"/>
    <property type="match status" value="1"/>
</dbReference>
<evidence type="ECO:0000313" key="3">
    <source>
        <dbReference type="EMBL" id="QMW03984.1"/>
    </source>
</evidence>
<gene>
    <name evidence="3" type="ORF">H3H32_03230</name>
</gene>